<reference evidence="1" key="1">
    <citation type="journal article" date="2014" name="Front. Microbiol.">
        <title>High frequency of phylogenetically diverse reductive dehalogenase-homologous genes in deep subseafloor sedimentary metagenomes.</title>
        <authorList>
            <person name="Kawai M."/>
            <person name="Futagami T."/>
            <person name="Toyoda A."/>
            <person name="Takaki Y."/>
            <person name="Nishi S."/>
            <person name="Hori S."/>
            <person name="Arai W."/>
            <person name="Tsubouchi T."/>
            <person name="Morono Y."/>
            <person name="Uchiyama I."/>
            <person name="Ito T."/>
            <person name="Fujiyama A."/>
            <person name="Inagaki F."/>
            <person name="Takami H."/>
        </authorList>
    </citation>
    <scope>NUCLEOTIDE SEQUENCE</scope>
    <source>
        <strain evidence="1">Expedition CK06-06</strain>
    </source>
</reference>
<protein>
    <submittedName>
        <fullName evidence="1">Uncharacterized protein</fullName>
    </submittedName>
</protein>
<dbReference type="AlphaFoldDB" id="X1QC16"/>
<evidence type="ECO:0000313" key="1">
    <source>
        <dbReference type="EMBL" id="GAI52346.1"/>
    </source>
</evidence>
<gene>
    <name evidence="1" type="ORF">S06H3_64336</name>
</gene>
<comment type="caution">
    <text evidence="1">The sequence shown here is derived from an EMBL/GenBank/DDBJ whole genome shotgun (WGS) entry which is preliminary data.</text>
</comment>
<accession>X1QC16</accession>
<dbReference type="EMBL" id="BARV01042942">
    <property type="protein sequence ID" value="GAI52346.1"/>
    <property type="molecule type" value="Genomic_DNA"/>
</dbReference>
<name>X1QC16_9ZZZZ</name>
<proteinExistence type="predicted"/>
<feature type="non-terminal residue" evidence="1">
    <location>
        <position position="1"/>
    </location>
</feature>
<sequence length="30" mass="3448">ASIYAIRILLYVSEKLLLCLWGQASQVHKM</sequence>
<organism evidence="1">
    <name type="scientific">marine sediment metagenome</name>
    <dbReference type="NCBI Taxonomy" id="412755"/>
    <lineage>
        <taxon>unclassified sequences</taxon>
        <taxon>metagenomes</taxon>
        <taxon>ecological metagenomes</taxon>
    </lineage>
</organism>